<dbReference type="SMART" id="SM00248">
    <property type="entry name" value="ANK"/>
    <property type="match status" value="9"/>
</dbReference>
<keyword evidence="2" id="KW-0732">Signal</keyword>
<dbReference type="PANTHER" id="PTHR44207:SF1">
    <property type="entry name" value="SURFACE ANTIGEN BSPA-LIKE"/>
    <property type="match status" value="1"/>
</dbReference>
<dbReference type="Proteomes" id="UP000679725">
    <property type="component" value="Unassembled WGS sequence"/>
</dbReference>
<evidence type="ECO:0008006" key="5">
    <source>
        <dbReference type="Google" id="ProtNLM"/>
    </source>
</evidence>
<dbReference type="InterPro" id="IPR002110">
    <property type="entry name" value="Ankyrin_rpt"/>
</dbReference>
<feature type="repeat" description="ANK" evidence="1">
    <location>
        <begin position="122"/>
        <end position="155"/>
    </location>
</feature>
<proteinExistence type="predicted"/>
<protein>
    <recommendedName>
        <fullName evidence="5">Ankyrin repeat</fullName>
    </recommendedName>
</protein>
<dbReference type="Pfam" id="PF12796">
    <property type="entry name" value="Ank_2"/>
    <property type="match status" value="3"/>
</dbReference>
<feature type="repeat" description="ANK" evidence="1">
    <location>
        <begin position="89"/>
        <end position="121"/>
    </location>
</feature>
<keyword evidence="4" id="KW-1185">Reference proteome</keyword>
<dbReference type="Gene3D" id="1.25.40.20">
    <property type="entry name" value="Ankyrin repeat-containing domain"/>
    <property type="match status" value="2"/>
</dbReference>
<feature type="repeat" description="ANK" evidence="1">
    <location>
        <begin position="430"/>
        <end position="463"/>
    </location>
</feature>
<evidence type="ECO:0000256" key="2">
    <source>
        <dbReference type="SAM" id="SignalP"/>
    </source>
</evidence>
<evidence type="ECO:0000313" key="3">
    <source>
        <dbReference type="EMBL" id="CAG5073021.1"/>
    </source>
</evidence>
<dbReference type="EMBL" id="CAJRAU010000007">
    <property type="protein sequence ID" value="CAG5073021.1"/>
    <property type="molecule type" value="Genomic_DNA"/>
</dbReference>
<feature type="repeat" description="ANK" evidence="1">
    <location>
        <begin position="256"/>
        <end position="289"/>
    </location>
</feature>
<dbReference type="PROSITE" id="PS50297">
    <property type="entry name" value="ANK_REP_REGION"/>
    <property type="match status" value="5"/>
</dbReference>
<gene>
    <name evidence="3" type="ORF">DYBT9623_04550</name>
</gene>
<feature type="repeat" description="ANK" evidence="1">
    <location>
        <begin position="324"/>
        <end position="356"/>
    </location>
</feature>
<name>A0ABN7RGR6_9BACT</name>
<feature type="repeat" description="ANK" evidence="1">
    <location>
        <begin position="191"/>
        <end position="219"/>
    </location>
</feature>
<dbReference type="Pfam" id="PF00023">
    <property type="entry name" value="Ank"/>
    <property type="match status" value="1"/>
</dbReference>
<evidence type="ECO:0000256" key="1">
    <source>
        <dbReference type="PROSITE-ProRule" id="PRU00023"/>
    </source>
</evidence>
<dbReference type="SUPFAM" id="SSF48403">
    <property type="entry name" value="Ankyrin repeat"/>
    <property type="match status" value="1"/>
</dbReference>
<evidence type="ECO:0000313" key="4">
    <source>
        <dbReference type="Proteomes" id="UP000679725"/>
    </source>
</evidence>
<accession>A0ABN7RGR6</accession>
<feature type="signal peptide" evidence="2">
    <location>
        <begin position="1"/>
        <end position="18"/>
    </location>
</feature>
<reference evidence="3 4" key="1">
    <citation type="submission" date="2021-04" db="EMBL/GenBank/DDBJ databases">
        <authorList>
            <person name="Rodrigo-Torres L."/>
            <person name="Arahal R. D."/>
            <person name="Lucena T."/>
        </authorList>
    </citation>
    <scope>NUCLEOTIDE SEQUENCE [LARGE SCALE GENOMIC DNA]</scope>
    <source>
        <strain evidence="3 4">CECT 9623</strain>
    </source>
</reference>
<dbReference type="PANTHER" id="PTHR44207">
    <property type="entry name" value="SURFACE ANTIGEN BSPA-LIKE-RELATED"/>
    <property type="match status" value="1"/>
</dbReference>
<sequence>MKKLVIAFCTLFAFAAQAQQNTLLEQSFWKTSPDVNAVKAEIEKGSNPSQFNNNMFDPVVMAINSGAPNATIEFLLTQPGNTVDKLTHDGRIYLHWAAIRGNVELMESLVAKGSKGNFVDGHGATPINFAAGSQQNTKVYDILLAAGADLKKDLNHDGANALLIGIANDKDFALTNYFISKGLDLKSTDAAGNNAFSYAARAGKIDVLKALLEKGVTANPNAFLMAAQGGRGTANTIEVYQYLESLKLKPTVIGNNGENALHSIVRKPKQEEIVKYFLNKGVDVNKADENGNTVFMNAAATNRDTAVLALLLPKVKDINVGNAKGTSALAMAVRGNSPEVIAYLISKGADINTTDKAGENLGFYLAQSYNPRTATDFDAKLKVLQDKGFKVAAPSKIGNTLYHSAVAKNDMALVKRLEGLQIDVNAKNSEGITALHKAAMVSKDDEMLKYLISIGAKKDIVTNFQETAFDLAGENESLSKNNVTVNFLK</sequence>
<dbReference type="RefSeq" id="WP_215235814.1">
    <property type="nucleotide sequence ID" value="NZ_CAJRAU010000007.1"/>
</dbReference>
<keyword evidence="1" id="KW-0040">ANK repeat</keyword>
<dbReference type="PROSITE" id="PS50088">
    <property type="entry name" value="ANK_REPEAT"/>
    <property type="match status" value="6"/>
</dbReference>
<organism evidence="3 4">
    <name type="scientific">Dyadobacter linearis</name>
    <dbReference type="NCBI Taxonomy" id="2823330"/>
    <lineage>
        <taxon>Bacteria</taxon>
        <taxon>Pseudomonadati</taxon>
        <taxon>Bacteroidota</taxon>
        <taxon>Cytophagia</taxon>
        <taxon>Cytophagales</taxon>
        <taxon>Spirosomataceae</taxon>
        <taxon>Dyadobacter</taxon>
    </lineage>
</organism>
<dbReference type="PRINTS" id="PR01415">
    <property type="entry name" value="ANKYRIN"/>
</dbReference>
<dbReference type="InterPro" id="IPR036770">
    <property type="entry name" value="Ankyrin_rpt-contain_sf"/>
</dbReference>
<comment type="caution">
    <text evidence="3">The sequence shown here is derived from an EMBL/GenBank/DDBJ whole genome shotgun (WGS) entry which is preliminary data.</text>
</comment>
<feature type="chain" id="PRO_5045747708" description="Ankyrin repeat" evidence="2">
    <location>
        <begin position="19"/>
        <end position="489"/>
    </location>
</feature>